<reference evidence="3" key="2">
    <citation type="submission" date="2025-08" db="UniProtKB">
        <authorList>
            <consortium name="RefSeq"/>
        </authorList>
    </citation>
    <scope>IDENTIFICATION</scope>
    <source>
        <tissue evidence="3">Leaf</tissue>
    </source>
</reference>
<protein>
    <submittedName>
        <fullName evidence="3">Uncharacterized protein LOC104239790</fullName>
    </submittedName>
</protein>
<dbReference type="RefSeq" id="XP_009792808.1">
    <property type="nucleotide sequence ID" value="XM_009794506.1"/>
</dbReference>
<dbReference type="InterPro" id="IPR000477">
    <property type="entry name" value="RT_dom"/>
</dbReference>
<gene>
    <name evidence="3" type="primary">LOC104239790</name>
</gene>
<reference evidence="2" key="1">
    <citation type="journal article" date="2013" name="Genome Biol.">
        <title>Reference genomes and transcriptomes of Nicotiana sylvestris and Nicotiana tomentosiformis.</title>
        <authorList>
            <person name="Sierro N."/>
            <person name="Battey J.N."/>
            <person name="Ouadi S."/>
            <person name="Bovet L."/>
            <person name="Goepfert S."/>
            <person name="Bakaher N."/>
            <person name="Peitsch M.C."/>
            <person name="Ivanov N.V."/>
        </authorList>
    </citation>
    <scope>NUCLEOTIDE SEQUENCE [LARGE SCALE GENOMIC DNA]</scope>
</reference>
<proteinExistence type="predicted"/>
<name>A0A1U7XPL0_NICSY</name>
<sequence>MVFIDLEKAYDKVPREVLWRYFEVNDVPVAYITVVKDMYDDAKIRVTTVGGDSEHFPVVMGWHQGSALSLFLFALAIDVVSRHIQGEVPWCMLFDYDIVLIDEMRSEVNARLEVWRQILESKGFKLNGTKIEYLECKYSDGTHDADVEVMLDSQVIPKERVLSILGRLSRIECFYPVLSRMARTHTAYSAEQQLEPPVTATTRGRG</sequence>
<keyword evidence="2" id="KW-1185">Reference proteome</keyword>
<evidence type="ECO:0000259" key="1">
    <source>
        <dbReference type="PROSITE" id="PS50878"/>
    </source>
</evidence>
<evidence type="ECO:0000313" key="2">
    <source>
        <dbReference type="Proteomes" id="UP000189701"/>
    </source>
</evidence>
<dbReference type="PROSITE" id="PS50878">
    <property type="entry name" value="RT_POL"/>
    <property type="match status" value="1"/>
</dbReference>
<dbReference type="PANTHER" id="PTHR19446">
    <property type="entry name" value="REVERSE TRANSCRIPTASES"/>
    <property type="match status" value="1"/>
</dbReference>
<dbReference type="STRING" id="4096.A0A1U7XPL0"/>
<organism evidence="2 3">
    <name type="scientific">Nicotiana sylvestris</name>
    <name type="common">Wood tobacco</name>
    <name type="synonym">South American tobacco</name>
    <dbReference type="NCBI Taxonomy" id="4096"/>
    <lineage>
        <taxon>Eukaryota</taxon>
        <taxon>Viridiplantae</taxon>
        <taxon>Streptophyta</taxon>
        <taxon>Embryophyta</taxon>
        <taxon>Tracheophyta</taxon>
        <taxon>Spermatophyta</taxon>
        <taxon>Magnoliopsida</taxon>
        <taxon>eudicotyledons</taxon>
        <taxon>Gunneridae</taxon>
        <taxon>Pentapetalae</taxon>
        <taxon>asterids</taxon>
        <taxon>lamiids</taxon>
        <taxon>Solanales</taxon>
        <taxon>Solanaceae</taxon>
        <taxon>Nicotianoideae</taxon>
        <taxon>Nicotianeae</taxon>
        <taxon>Nicotiana</taxon>
    </lineage>
</organism>
<dbReference type="Proteomes" id="UP000189701">
    <property type="component" value="Unplaced"/>
</dbReference>
<dbReference type="AlphaFoldDB" id="A0A1U7XPL0"/>
<evidence type="ECO:0000313" key="3">
    <source>
        <dbReference type="RefSeq" id="XP_009792808.1"/>
    </source>
</evidence>
<dbReference type="Pfam" id="PF00078">
    <property type="entry name" value="RVT_1"/>
    <property type="match status" value="1"/>
</dbReference>
<accession>A0A1U7XPL0</accession>
<feature type="domain" description="Reverse transcriptase" evidence="1">
    <location>
        <begin position="1"/>
        <end position="169"/>
    </location>
</feature>